<evidence type="ECO:0000259" key="1">
    <source>
        <dbReference type="Pfam" id="PF04149"/>
    </source>
</evidence>
<dbReference type="Proteomes" id="UP000548476">
    <property type="component" value="Unassembled WGS sequence"/>
</dbReference>
<sequence>MTIVWRTSSRSNSGGGQCVEVASAGATIAIRDSKDKGGPILTCDRATWVGFLTSQR</sequence>
<accession>A0A841FRT1</accession>
<reference evidence="2 3" key="1">
    <citation type="submission" date="2020-08" db="EMBL/GenBank/DDBJ databases">
        <title>Genomic Encyclopedia of Type Strains, Phase IV (KMG-IV): sequencing the most valuable type-strain genomes for metagenomic binning, comparative biology and taxonomic classification.</title>
        <authorList>
            <person name="Goeker M."/>
        </authorList>
    </citation>
    <scope>NUCLEOTIDE SEQUENCE [LARGE SCALE GENOMIC DNA]</scope>
    <source>
        <strain evidence="2 3">YIM 65646</strain>
    </source>
</reference>
<name>A0A841FRT1_9ACTN</name>
<keyword evidence="3" id="KW-1185">Reference proteome</keyword>
<dbReference type="InterPro" id="IPR007278">
    <property type="entry name" value="DUF397"/>
</dbReference>
<dbReference type="Pfam" id="PF04149">
    <property type="entry name" value="DUF397"/>
    <property type="match status" value="1"/>
</dbReference>
<dbReference type="AlphaFoldDB" id="A0A841FRT1"/>
<evidence type="ECO:0000313" key="3">
    <source>
        <dbReference type="Proteomes" id="UP000548476"/>
    </source>
</evidence>
<comment type="caution">
    <text evidence="2">The sequence shown here is derived from an EMBL/GenBank/DDBJ whole genome shotgun (WGS) entry which is preliminary data.</text>
</comment>
<dbReference type="RefSeq" id="WP_184788111.1">
    <property type="nucleotide sequence ID" value="NZ_BONT01000004.1"/>
</dbReference>
<evidence type="ECO:0000313" key="2">
    <source>
        <dbReference type="EMBL" id="MBB6035259.1"/>
    </source>
</evidence>
<gene>
    <name evidence="2" type="ORF">HNR73_003116</name>
</gene>
<organism evidence="2 3">
    <name type="scientific">Phytomonospora endophytica</name>
    <dbReference type="NCBI Taxonomy" id="714109"/>
    <lineage>
        <taxon>Bacteria</taxon>
        <taxon>Bacillati</taxon>
        <taxon>Actinomycetota</taxon>
        <taxon>Actinomycetes</taxon>
        <taxon>Micromonosporales</taxon>
        <taxon>Micromonosporaceae</taxon>
        <taxon>Phytomonospora</taxon>
    </lineage>
</organism>
<proteinExistence type="predicted"/>
<protein>
    <recommendedName>
        <fullName evidence="1">DUF397 domain-containing protein</fullName>
    </recommendedName>
</protein>
<feature type="domain" description="DUF397" evidence="1">
    <location>
        <begin position="4"/>
        <end position="54"/>
    </location>
</feature>
<dbReference type="EMBL" id="JACHGT010000006">
    <property type="protein sequence ID" value="MBB6035259.1"/>
    <property type="molecule type" value="Genomic_DNA"/>
</dbReference>